<sequence length="278" mass="31087">MEKMQKFNKIGKILLVVCAAVSLLVIAGCGNKNANETTFKVGIYGSDDRIWKPLANKLKKQGINLKLVEFNDYNTPNKALESGELDINAFQNYHFMRDWNKANKGNVVAIGDTYIAPQRIYSNKIKRLSQLKSGDKVSIPSDATNEDRGLRVLQQAGLIKLNNASLHTVKDVTENKKNLKLTPLDAAQTAHSLTDVSAAVVNNDVAQDANLKPEPAIYKEQINKESKPYVNIIATTKSKKNNKTYKKVVKAYQTKFIAKKIKEVYNGSTYAAWNYNFN</sequence>
<keyword evidence="9" id="KW-1185">Reference proteome</keyword>
<comment type="subcellular location">
    <subcellularLocation>
        <location evidence="1">Membrane</location>
        <topology evidence="1">Lipid-anchor</topology>
    </subcellularLocation>
</comment>
<dbReference type="InterPro" id="IPR004872">
    <property type="entry name" value="Lipoprotein_NlpA"/>
</dbReference>
<dbReference type="Gene3D" id="3.40.190.10">
    <property type="entry name" value="Periplasmic binding protein-like II"/>
    <property type="match status" value="2"/>
</dbReference>
<evidence type="ECO:0000256" key="4">
    <source>
        <dbReference type="ARBA" id="ARBA00023139"/>
    </source>
</evidence>
<keyword evidence="3" id="KW-0472">Membrane</keyword>
<keyword evidence="2" id="KW-0732">Signal</keyword>
<dbReference type="STRING" id="1423815.FC27_GL001044"/>
<dbReference type="AlphaFoldDB" id="A0A0R1SI90"/>
<comment type="similarity">
    <text evidence="6">Belongs to the nlpA lipoprotein family.</text>
</comment>
<evidence type="ECO:0000256" key="2">
    <source>
        <dbReference type="ARBA" id="ARBA00022729"/>
    </source>
</evidence>
<dbReference type="GO" id="GO:0016020">
    <property type="term" value="C:membrane"/>
    <property type="evidence" value="ECO:0007669"/>
    <property type="project" value="UniProtKB-SubCell"/>
</dbReference>
<dbReference type="PATRIC" id="fig|1423815.3.peg.1064"/>
<feature type="lipid moiety-binding region" description="S-diacylglycerol cysteine" evidence="7">
    <location>
        <position position="29"/>
    </location>
</feature>
<dbReference type="Pfam" id="PF03180">
    <property type="entry name" value="Lipoprotein_9"/>
    <property type="match status" value="1"/>
</dbReference>
<dbReference type="PIRSF" id="PIRSF002854">
    <property type="entry name" value="MetQ"/>
    <property type="match status" value="1"/>
</dbReference>
<organism evidence="8 9">
    <name type="scientific">Companilactobacillus versmoldensis DSM 14857 = KCTC 3814</name>
    <dbReference type="NCBI Taxonomy" id="1423815"/>
    <lineage>
        <taxon>Bacteria</taxon>
        <taxon>Bacillati</taxon>
        <taxon>Bacillota</taxon>
        <taxon>Bacilli</taxon>
        <taxon>Lactobacillales</taxon>
        <taxon>Lactobacillaceae</taxon>
        <taxon>Companilactobacillus</taxon>
    </lineage>
</organism>
<protein>
    <recommendedName>
        <fullName evidence="6">Lipoprotein</fullName>
    </recommendedName>
</protein>
<evidence type="ECO:0000256" key="6">
    <source>
        <dbReference type="PIRNR" id="PIRNR002854"/>
    </source>
</evidence>
<evidence type="ECO:0000313" key="8">
    <source>
        <dbReference type="EMBL" id="KRL68302.1"/>
    </source>
</evidence>
<dbReference type="eggNOG" id="COG1464">
    <property type="taxonomic scope" value="Bacteria"/>
</dbReference>
<accession>A0A0R1SI90</accession>
<proteinExistence type="inferred from homology"/>
<dbReference type="PANTHER" id="PTHR30429">
    <property type="entry name" value="D-METHIONINE-BINDING LIPOPROTEIN METQ"/>
    <property type="match status" value="1"/>
</dbReference>
<evidence type="ECO:0000256" key="7">
    <source>
        <dbReference type="PIRSR" id="PIRSR002854-1"/>
    </source>
</evidence>
<evidence type="ECO:0000256" key="3">
    <source>
        <dbReference type="ARBA" id="ARBA00023136"/>
    </source>
</evidence>
<dbReference type="SUPFAM" id="SSF53850">
    <property type="entry name" value="Periplasmic binding protein-like II"/>
    <property type="match status" value="1"/>
</dbReference>
<evidence type="ECO:0000313" key="9">
    <source>
        <dbReference type="Proteomes" id="UP000051647"/>
    </source>
</evidence>
<evidence type="ECO:0000256" key="5">
    <source>
        <dbReference type="ARBA" id="ARBA00023288"/>
    </source>
</evidence>
<keyword evidence="4" id="KW-0564">Palmitate</keyword>
<comment type="caution">
    <text evidence="8">The sequence shown here is derived from an EMBL/GenBank/DDBJ whole genome shotgun (WGS) entry which is preliminary data.</text>
</comment>
<dbReference type="EMBL" id="AZFA01000002">
    <property type="protein sequence ID" value="KRL68302.1"/>
    <property type="molecule type" value="Genomic_DNA"/>
</dbReference>
<reference evidence="8 9" key="1">
    <citation type="journal article" date="2015" name="Genome Announc.">
        <title>Expanding the biotechnology potential of lactobacilli through comparative genomics of 213 strains and associated genera.</title>
        <authorList>
            <person name="Sun Z."/>
            <person name="Harris H.M."/>
            <person name="McCann A."/>
            <person name="Guo C."/>
            <person name="Argimon S."/>
            <person name="Zhang W."/>
            <person name="Yang X."/>
            <person name="Jeffery I.B."/>
            <person name="Cooney J.C."/>
            <person name="Kagawa T.F."/>
            <person name="Liu W."/>
            <person name="Song Y."/>
            <person name="Salvetti E."/>
            <person name="Wrobel A."/>
            <person name="Rasinkangas P."/>
            <person name="Parkhill J."/>
            <person name="Rea M.C."/>
            <person name="O'Sullivan O."/>
            <person name="Ritari J."/>
            <person name="Douillard F.P."/>
            <person name="Paul Ross R."/>
            <person name="Yang R."/>
            <person name="Briner A.E."/>
            <person name="Felis G.E."/>
            <person name="de Vos W.M."/>
            <person name="Barrangou R."/>
            <person name="Klaenhammer T.R."/>
            <person name="Caufield P.W."/>
            <person name="Cui Y."/>
            <person name="Zhang H."/>
            <person name="O'Toole P.W."/>
        </authorList>
    </citation>
    <scope>NUCLEOTIDE SEQUENCE [LARGE SCALE GENOMIC DNA]</scope>
    <source>
        <strain evidence="8 9">DSM 14857</strain>
    </source>
</reference>
<dbReference type="Proteomes" id="UP000051647">
    <property type="component" value="Unassembled WGS sequence"/>
</dbReference>
<dbReference type="PROSITE" id="PS51257">
    <property type="entry name" value="PROKAR_LIPOPROTEIN"/>
    <property type="match status" value="1"/>
</dbReference>
<gene>
    <name evidence="8" type="ORF">FC27_GL001044</name>
</gene>
<keyword evidence="5 6" id="KW-0449">Lipoprotein</keyword>
<name>A0A0R1SI90_9LACO</name>
<dbReference type="PANTHER" id="PTHR30429:SF0">
    <property type="entry name" value="METHIONINE-BINDING LIPOPROTEIN METQ"/>
    <property type="match status" value="1"/>
</dbReference>
<evidence type="ECO:0000256" key="1">
    <source>
        <dbReference type="ARBA" id="ARBA00004635"/>
    </source>
</evidence>